<dbReference type="PANTHER" id="PTHR35333:SF3">
    <property type="entry name" value="BETA-LACTAMASE-TYPE TRANSPEPTIDASE FOLD CONTAINING PROTEIN"/>
    <property type="match status" value="1"/>
</dbReference>
<dbReference type="GO" id="GO:0009002">
    <property type="term" value="F:serine-type D-Ala-D-Ala carboxypeptidase activity"/>
    <property type="evidence" value="ECO:0007669"/>
    <property type="project" value="UniProtKB-EC"/>
</dbReference>
<keyword evidence="3" id="KW-0378">Hydrolase</keyword>
<keyword evidence="4" id="KW-1185">Reference proteome</keyword>
<dbReference type="EMBL" id="JAUSUA010000003">
    <property type="protein sequence ID" value="MDQ0207444.1"/>
    <property type="molecule type" value="Genomic_DNA"/>
</dbReference>
<protein>
    <submittedName>
        <fullName evidence="3">D-alanyl-D-alanine carboxypeptidase</fullName>
        <ecNumber evidence="3">3.4.16.4</ecNumber>
    </submittedName>
</protein>
<sequence length="369" mass="41722">MDAEFFLVVGGLLVLGIGSILFIRKVLLKPNPLHIVHFIKVNRGSNRAAASIHYNGESFAAINENQSMPLASTVKIMVAIEYARQASEGKLDPKESVAREELDPFYVPKTDGGAHQAWLHSLSSEEEPTLKDIAVGMIAYSSNANTEYLMNRLGLDRINQLISLLDLHTHDPLYPFVSALAIPNSIKEEKQLSREQMLQEMKNMDNTEYRARANQIHRQWLHTPLTHHEKQSMTKDLDMEVQQIWSDRLPGSTSSDYLTIMKKLNDKDFFDPAVYAELDPILEQLMVNPANQKWLKHAGQKAGSTAFVLTIAMYATDKEGNQTELVILTDQLQIKEQMKLSNSLNAFQLEFMKNEVFRNRVKDLIGGGN</sequence>
<dbReference type="InterPro" id="IPR012338">
    <property type="entry name" value="Beta-lactam/transpept-like"/>
</dbReference>
<dbReference type="PANTHER" id="PTHR35333">
    <property type="entry name" value="BETA-LACTAMASE"/>
    <property type="match status" value="1"/>
</dbReference>
<feature type="transmembrane region" description="Helical" evidence="1">
    <location>
        <begin position="6"/>
        <end position="23"/>
    </location>
</feature>
<dbReference type="Pfam" id="PF13354">
    <property type="entry name" value="Beta-lactamase2"/>
    <property type="match status" value="1"/>
</dbReference>
<gene>
    <name evidence="3" type="ORF">J2S05_002245</name>
</gene>
<keyword evidence="3" id="KW-0121">Carboxypeptidase</keyword>
<keyword evidence="1" id="KW-0812">Transmembrane</keyword>
<evidence type="ECO:0000313" key="4">
    <source>
        <dbReference type="Proteomes" id="UP001225034"/>
    </source>
</evidence>
<name>A0ABT9YIC8_9BACI</name>
<dbReference type="Gene3D" id="3.40.710.10">
    <property type="entry name" value="DD-peptidase/beta-lactamase superfamily"/>
    <property type="match status" value="1"/>
</dbReference>
<dbReference type="InterPro" id="IPR045155">
    <property type="entry name" value="Beta-lactam_cat"/>
</dbReference>
<comment type="caution">
    <text evidence="3">The sequence shown here is derived from an EMBL/GenBank/DDBJ whole genome shotgun (WGS) entry which is preliminary data.</text>
</comment>
<organism evidence="3 4">
    <name type="scientific">Alkalicoccobacillus murimartini</name>
    <dbReference type="NCBI Taxonomy" id="171685"/>
    <lineage>
        <taxon>Bacteria</taxon>
        <taxon>Bacillati</taxon>
        <taxon>Bacillota</taxon>
        <taxon>Bacilli</taxon>
        <taxon>Bacillales</taxon>
        <taxon>Bacillaceae</taxon>
        <taxon>Alkalicoccobacillus</taxon>
    </lineage>
</organism>
<reference evidence="3 4" key="1">
    <citation type="submission" date="2023-07" db="EMBL/GenBank/DDBJ databases">
        <title>Genomic Encyclopedia of Type Strains, Phase IV (KMG-IV): sequencing the most valuable type-strain genomes for metagenomic binning, comparative biology and taxonomic classification.</title>
        <authorList>
            <person name="Goeker M."/>
        </authorList>
    </citation>
    <scope>NUCLEOTIDE SEQUENCE [LARGE SCALE GENOMIC DNA]</scope>
    <source>
        <strain evidence="3 4">DSM 19154</strain>
    </source>
</reference>
<dbReference type="SUPFAM" id="SSF56601">
    <property type="entry name" value="beta-lactamase/transpeptidase-like"/>
    <property type="match status" value="1"/>
</dbReference>
<accession>A0ABT9YIC8</accession>
<dbReference type="Proteomes" id="UP001225034">
    <property type="component" value="Unassembled WGS sequence"/>
</dbReference>
<evidence type="ECO:0000313" key="3">
    <source>
        <dbReference type="EMBL" id="MDQ0207444.1"/>
    </source>
</evidence>
<feature type="domain" description="Beta-lactamase class A catalytic" evidence="2">
    <location>
        <begin position="57"/>
        <end position="168"/>
    </location>
</feature>
<dbReference type="InterPro" id="IPR000871">
    <property type="entry name" value="Beta-lactam_class-A"/>
</dbReference>
<proteinExistence type="predicted"/>
<keyword evidence="1" id="KW-0472">Membrane</keyword>
<keyword evidence="3" id="KW-0645">Protease</keyword>
<evidence type="ECO:0000256" key="1">
    <source>
        <dbReference type="SAM" id="Phobius"/>
    </source>
</evidence>
<evidence type="ECO:0000259" key="2">
    <source>
        <dbReference type="Pfam" id="PF13354"/>
    </source>
</evidence>
<keyword evidence="1" id="KW-1133">Transmembrane helix</keyword>
<dbReference type="EC" id="3.4.16.4" evidence="3"/>
<dbReference type="RefSeq" id="WP_306982762.1">
    <property type="nucleotide sequence ID" value="NZ_JAUSUA010000003.1"/>
</dbReference>